<dbReference type="PANTHER" id="PTHR30367">
    <property type="entry name" value="P-HYDROXYBENZOIC ACID EFFLUX PUMP SUBUNIT AAEA-RELATED"/>
    <property type="match status" value="1"/>
</dbReference>
<proteinExistence type="inferred from homology"/>
<feature type="domain" description="Multidrug resistance protein MdtA-like barrel-sandwich hybrid" evidence="9">
    <location>
        <begin position="46"/>
        <end position="186"/>
    </location>
</feature>
<name>B7LQM6_ESCF3</name>
<dbReference type="Proteomes" id="UP000000745">
    <property type="component" value="Chromosome"/>
</dbReference>
<dbReference type="AlphaFoldDB" id="B7LQM6"/>
<dbReference type="InterPro" id="IPR050393">
    <property type="entry name" value="MFP_Efflux_Pump"/>
</dbReference>
<dbReference type="InterPro" id="IPR006143">
    <property type="entry name" value="RND_pump_MFP"/>
</dbReference>
<organism evidence="11 12">
    <name type="scientific">Escherichia fergusonii (strain ATCC 35469 / DSM 13698 / CCUG 18766 / IAM 14443 / JCM 21226 / LMG 7866 / NBRC 102419 / NCTC 12128 / CDC 0568-73)</name>
    <dbReference type="NCBI Taxonomy" id="585054"/>
    <lineage>
        <taxon>Bacteria</taxon>
        <taxon>Pseudomonadati</taxon>
        <taxon>Pseudomonadota</taxon>
        <taxon>Gammaproteobacteria</taxon>
        <taxon>Enterobacterales</taxon>
        <taxon>Enterobacteriaceae</taxon>
        <taxon>Escherichia</taxon>
    </lineage>
</organism>
<dbReference type="Pfam" id="PF25917">
    <property type="entry name" value="BSH_RND"/>
    <property type="match status" value="1"/>
</dbReference>
<dbReference type="Gene3D" id="2.40.30.170">
    <property type="match status" value="1"/>
</dbReference>
<dbReference type="Gene3D" id="2.40.50.100">
    <property type="match status" value="1"/>
</dbReference>
<dbReference type="HOGENOM" id="CLU_018816_15_2_6"/>
<feature type="coiled-coil region" evidence="6">
    <location>
        <begin position="85"/>
        <end position="158"/>
    </location>
</feature>
<keyword evidence="4 7" id="KW-1133">Transmembrane helix</keyword>
<evidence type="ECO:0000256" key="2">
    <source>
        <dbReference type="ARBA" id="ARBA00009477"/>
    </source>
</evidence>
<evidence type="ECO:0000256" key="7">
    <source>
        <dbReference type="SAM" id="Phobius"/>
    </source>
</evidence>
<comment type="subcellular location">
    <subcellularLocation>
        <location evidence="1">Membrane</location>
        <topology evidence="1">Single-pass membrane protein</topology>
    </subcellularLocation>
</comment>
<evidence type="ECO:0000259" key="10">
    <source>
        <dbReference type="Pfam" id="PF25963"/>
    </source>
</evidence>
<dbReference type="InterPro" id="IPR058634">
    <property type="entry name" value="AaeA-lik-b-barrel"/>
</dbReference>
<evidence type="ECO:0000256" key="3">
    <source>
        <dbReference type="ARBA" id="ARBA00022692"/>
    </source>
</evidence>
<evidence type="ECO:0000259" key="8">
    <source>
        <dbReference type="Pfam" id="PF25876"/>
    </source>
</evidence>
<protein>
    <submittedName>
        <fullName evidence="11">Undecaprenyl pyrophosphate phosphatase</fullName>
    </submittedName>
</protein>
<evidence type="ECO:0000259" key="9">
    <source>
        <dbReference type="Pfam" id="PF25917"/>
    </source>
</evidence>
<dbReference type="GO" id="GO:0022857">
    <property type="term" value="F:transmembrane transporter activity"/>
    <property type="evidence" value="ECO:0007669"/>
    <property type="project" value="InterPro"/>
</dbReference>
<gene>
    <name evidence="11" type="primary">ydhJ</name>
    <name evidence="11" type="ordered locus">EFER_1399</name>
</gene>
<dbReference type="NCBIfam" id="TIGR01730">
    <property type="entry name" value="RND_mfp"/>
    <property type="match status" value="1"/>
</dbReference>
<dbReference type="InterPro" id="IPR058625">
    <property type="entry name" value="MdtA-like_BSH"/>
</dbReference>
<evidence type="ECO:0000256" key="6">
    <source>
        <dbReference type="SAM" id="Coils"/>
    </source>
</evidence>
<keyword evidence="5 7" id="KW-0472">Membrane</keyword>
<sequence>MVNMSLKTVKYFSTIAIATIAILAGWWLWNYYMQSPWTRDGKIRAEQVSVAPQVSGRISKLNVKDNQFVNANDVLFIIDNTPFKIAELNAEAQLAKAQSDLAKANNEATRRRHLSQKFISVEELDTANLNVKAMQASVDEAKASLKQAQWQLAQTEVRAPVAGWVTNLSTRVGDYATTGTPLFALIDSKSFYVMGYFEETKLQHIREGAPAQITLYSGNVKLQGHVSSIGRAIYDQSVESDSGLVPDIKPNVPWVRLAQRVPVRIEFNHLPKDVTLVAGTTCSVAIGQ</sequence>
<evidence type="ECO:0000256" key="4">
    <source>
        <dbReference type="ARBA" id="ARBA00022989"/>
    </source>
</evidence>
<keyword evidence="6" id="KW-0175">Coiled coil</keyword>
<evidence type="ECO:0000313" key="11">
    <source>
        <dbReference type="EMBL" id="CAQ88919.1"/>
    </source>
</evidence>
<evidence type="ECO:0000313" key="12">
    <source>
        <dbReference type="Proteomes" id="UP000000745"/>
    </source>
</evidence>
<dbReference type="KEGG" id="efe:EFER_1399"/>
<dbReference type="Pfam" id="PF25876">
    <property type="entry name" value="HH_MFP_RND"/>
    <property type="match status" value="1"/>
</dbReference>
<dbReference type="SUPFAM" id="SSF111369">
    <property type="entry name" value="HlyD-like secretion proteins"/>
    <property type="match status" value="1"/>
</dbReference>
<keyword evidence="12" id="KW-1185">Reference proteome</keyword>
<feature type="domain" description="p-hydroxybenzoic acid efflux pump subunit AaeA-like beta-barrel" evidence="10">
    <location>
        <begin position="190"/>
        <end position="286"/>
    </location>
</feature>
<dbReference type="EMBL" id="CU928158">
    <property type="protein sequence ID" value="CAQ88919.1"/>
    <property type="molecule type" value="Genomic_DNA"/>
</dbReference>
<accession>B7LQM6</accession>
<evidence type="ECO:0000256" key="1">
    <source>
        <dbReference type="ARBA" id="ARBA00004167"/>
    </source>
</evidence>
<dbReference type="Pfam" id="PF25963">
    <property type="entry name" value="Beta-barrel_AAEA"/>
    <property type="match status" value="1"/>
</dbReference>
<reference evidence="12" key="1">
    <citation type="journal article" date="2009" name="PLoS Genet.">
        <title>Organised genome dynamics in the Escherichia coli species results in highly diverse adaptive paths.</title>
        <authorList>
            <person name="Touchon M."/>
            <person name="Hoede C."/>
            <person name="Tenaillon O."/>
            <person name="Barbe V."/>
            <person name="Baeriswyl S."/>
            <person name="Bidet P."/>
            <person name="Bingen E."/>
            <person name="Bonacorsi S."/>
            <person name="Bouchier C."/>
            <person name="Bouvet O."/>
            <person name="Calteau A."/>
            <person name="Chiapello H."/>
            <person name="Clermont O."/>
            <person name="Cruveiller S."/>
            <person name="Danchin A."/>
            <person name="Diard M."/>
            <person name="Dossat C."/>
            <person name="Karoui M.E."/>
            <person name="Frapy E."/>
            <person name="Garry L."/>
            <person name="Ghigo J.M."/>
            <person name="Gilles A.M."/>
            <person name="Johnson J."/>
            <person name="Le Bouguenec C."/>
            <person name="Lescat M."/>
            <person name="Mangenot S."/>
            <person name="Martinez-Jehanne V."/>
            <person name="Matic I."/>
            <person name="Nassif X."/>
            <person name="Oztas S."/>
            <person name="Petit M.A."/>
            <person name="Pichon C."/>
            <person name="Rouy Z."/>
            <person name="Ruf C.S."/>
            <person name="Schneider D."/>
            <person name="Tourret J."/>
            <person name="Vacherie B."/>
            <person name="Vallenet D."/>
            <person name="Medigue C."/>
            <person name="Rocha E.P.C."/>
            <person name="Denamur E."/>
        </authorList>
    </citation>
    <scope>NUCLEOTIDE SEQUENCE [LARGE SCALE GENOMIC DNA]</scope>
    <source>
        <strain evidence="12">ATCC 35469 / DSM 13698 / BCRC 15582 / CCUG 18766 / IAM 14443 / JCM 21226 / LMG 7866 / NBRC 102419 / NCTC 12128 / CDC 0568-73</strain>
    </source>
</reference>
<feature type="domain" description="Multidrug resistance protein MdtA-like alpha-helical hairpin" evidence="8">
    <location>
        <begin position="88"/>
        <end position="155"/>
    </location>
</feature>
<dbReference type="PANTHER" id="PTHR30367:SF13">
    <property type="entry name" value="MULTIDRUG RESISTANCE EFFLUX PUMP"/>
    <property type="match status" value="1"/>
</dbReference>
<dbReference type="GO" id="GO:0016020">
    <property type="term" value="C:membrane"/>
    <property type="evidence" value="ECO:0007669"/>
    <property type="project" value="InterPro"/>
</dbReference>
<dbReference type="InterPro" id="IPR058624">
    <property type="entry name" value="MdtA-like_HH"/>
</dbReference>
<evidence type="ECO:0000256" key="5">
    <source>
        <dbReference type="ARBA" id="ARBA00023136"/>
    </source>
</evidence>
<comment type="similarity">
    <text evidence="2">Belongs to the membrane fusion protein (MFP) (TC 8.A.1) family.</text>
</comment>
<feature type="transmembrane region" description="Helical" evidence="7">
    <location>
        <begin position="12"/>
        <end position="29"/>
    </location>
</feature>
<keyword evidence="3 7" id="KW-0812">Transmembrane</keyword>